<dbReference type="InterPro" id="IPR032710">
    <property type="entry name" value="NTF2-like_dom_sf"/>
</dbReference>
<dbReference type="RefSeq" id="WP_190248078.1">
    <property type="nucleotide sequence ID" value="NZ_BMPI01000003.1"/>
</dbReference>
<comment type="caution">
    <text evidence="1">The sequence shown here is derived from an EMBL/GenBank/DDBJ whole genome shotgun (WGS) entry which is preliminary data.</text>
</comment>
<organism evidence="1 2">
    <name type="scientific">Dactylosporangium sucinum</name>
    <dbReference type="NCBI Taxonomy" id="1424081"/>
    <lineage>
        <taxon>Bacteria</taxon>
        <taxon>Bacillati</taxon>
        <taxon>Actinomycetota</taxon>
        <taxon>Actinomycetes</taxon>
        <taxon>Micromonosporales</taxon>
        <taxon>Micromonosporaceae</taxon>
        <taxon>Dactylosporangium</taxon>
    </lineage>
</organism>
<reference evidence="1" key="1">
    <citation type="journal article" date="2014" name="Int. J. Syst. Evol. Microbiol.">
        <title>Complete genome sequence of Corynebacterium casei LMG S-19264T (=DSM 44701T), isolated from a smear-ripened cheese.</title>
        <authorList>
            <consortium name="US DOE Joint Genome Institute (JGI-PGF)"/>
            <person name="Walter F."/>
            <person name="Albersmeier A."/>
            <person name="Kalinowski J."/>
            <person name="Ruckert C."/>
        </authorList>
    </citation>
    <scope>NUCLEOTIDE SEQUENCE</scope>
    <source>
        <strain evidence="1">JCM 19831</strain>
    </source>
</reference>
<gene>
    <name evidence="1" type="ORF">GCM10007977_005500</name>
</gene>
<evidence type="ECO:0000313" key="2">
    <source>
        <dbReference type="Proteomes" id="UP000642070"/>
    </source>
</evidence>
<protein>
    <recommendedName>
        <fullName evidence="3">Oxalurate catabolism protein HpxZ</fullName>
    </recommendedName>
</protein>
<dbReference type="InterPro" id="IPR024507">
    <property type="entry name" value="AtzH-like"/>
</dbReference>
<dbReference type="Gene3D" id="3.10.450.50">
    <property type="match status" value="1"/>
</dbReference>
<keyword evidence="2" id="KW-1185">Reference proteome</keyword>
<reference evidence="1" key="2">
    <citation type="submission" date="2020-09" db="EMBL/GenBank/DDBJ databases">
        <authorList>
            <person name="Sun Q."/>
            <person name="Ohkuma M."/>
        </authorList>
    </citation>
    <scope>NUCLEOTIDE SEQUENCE</scope>
    <source>
        <strain evidence="1">JCM 19831</strain>
    </source>
</reference>
<dbReference type="EMBL" id="BMPI01000003">
    <property type="protein sequence ID" value="GGM07349.1"/>
    <property type="molecule type" value="Genomic_DNA"/>
</dbReference>
<dbReference type="Proteomes" id="UP000642070">
    <property type="component" value="Unassembled WGS sequence"/>
</dbReference>
<sequence length="125" mass="13826">MELNRPDVVAEVTQCFVDYEKALTAGDVRALTEAFWSSPLVSRFGIADRQTGAAALAAWRASQPPLPPGRRLFDTVVTTFGTDLATVTTLFDYPGGEQRPGRQSQTWVRLPEGWRIVHAHVSHEC</sequence>
<dbReference type="SUPFAM" id="SSF54427">
    <property type="entry name" value="NTF2-like"/>
    <property type="match status" value="1"/>
</dbReference>
<dbReference type="AlphaFoldDB" id="A0A917T2X5"/>
<name>A0A917T2X5_9ACTN</name>
<dbReference type="Pfam" id="PF11533">
    <property type="entry name" value="AtzH-like"/>
    <property type="match status" value="1"/>
</dbReference>
<proteinExistence type="predicted"/>
<evidence type="ECO:0000313" key="1">
    <source>
        <dbReference type="EMBL" id="GGM07349.1"/>
    </source>
</evidence>
<accession>A0A917T2X5</accession>
<evidence type="ECO:0008006" key="3">
    <source>
        <dbReference type="Google" id="ProtNLM"/>
    </source>
</evidence>